<dbReference type="Pfam" id="PF02338">
    <property type="entry name" value="OTU"/>
    <property type="match status" value="1"/>
</dbReference>
<dbReference type="GO" id="GO:0005524">
    <property type="term" value="F:ATP binding"/>
    <property type="evidence" value="ECO:0007669"/>
    <property type="project" value="UniProtKB-KW"/>
</dbReference>
<keyword evidence="5" id="KW-0547">Nucleotide-binding</keyword>
<evidence type="ECO:0000256" key="1">
    <source>
        <dbReference type="ARBA" id="ARBA00001913"/>
    </source>
</evidence>
<comment type="catalytic activity">
    <reaction evidence="12">
        <text>N(4)-(alpha-D-Man-(1-&gt;2)-alpha-D-Man-(1-&gt;2)-alpha-D-Man-(1-&gt;3)-[alpha-D-Man-(1-&gt;2)-alpha-D-Man-(1-&gt;3)-[alpha-D-Man-(1-&gt;2)-alpha-D-Man-(1-&gt;6)]-alpha-D-Man-(1-&gt;6)]-beta-D-Man-(1-&gt;4)-beta-D-GlcNAc-(1-&gt;4)-beta-D-GlcNAc)-L-asparaginyl-[protein] (N-glucan mannose isomer 9A1,2,3B1,2,3) + 4 H2O = N(4)-(alpha-D-Man-(1-&gt;3)-[alpha-D-Man-(1-&gt;3)-[alpha-D-Man-(1-&gt;6)]-alpha-D-Man-(1-&gt;6)]-beta-D-Man-(1-&gt;4)-beta-D-GlcNAc-(1-&gt;4)-beta-D-GlcNAc)-L-asparaginyl-[protein] (N-glucan mannose isomer 5A1,2) + 4 beta-D-mannose</text>
        <dbReference type="Rhea" id="RHEA:56008"/>
        <dbReference type="Rhea" id="RHEA-COMP:14356"/>
        <dbReference type="Rhea" id="RHEA-COMP:14367"/>
        <dbReference type="ChEBI" id="CHEBI:15377"/>
        <dbReference type="ChEBI" id="CHEBI:28563"/>
        <dbReference type="ChEBI" id="CHEBI:59087"/>
        <dbReference type="ChEBI" id="CHEBI:139493"/>
        <dbReference type="EC" id="3.2.1.113"/>
    </reaction>
</comment>
<dbReference type="EC" id="3.2.1.-" evidence="14"/>
<dbReference type="InterPro" id="IPR001650">
    <property type="entry name" value="Helicase_C-like"/>
</dbReference>
<name>A0A261Y8U0_9FUNG</name>
<dbReference type="InterPro" id="IPR011545">
    <property type="entry name" value="DEAD/DEAH_box_helicase_dom"/>
</dbReference>
<dbReference type="SUPFAM" id="SSF52540">
    <property type="entry name" value="P-loop containing nucleoside triphosphate hydrolases"/>
    <property type="match status" value="1"/>
</dbReference>
<feature type="coiled-coil region" evidence="15">
    <location>
        <begin position="685"/>
        <end position="740"/>
    </location>
</feature>
<dbReference type="Gene3D" id="3.90.70.80">
    <property type="match status" value="1"/>
</dbReference>
<dbReference type="PROSITE" id="PS51194">
    <property type="entry name" value="HELICASE_CTER"/>
    <property type="match status" value="1"/>
</dbReference>
<dbReference type="Proteomes" id="UP000242875">
    <property type="component" value="Unassembled WGS sequence"/>
</dbReference>
<evidence type="ECO:0000256" key="16">
    <source>
        <dbReference type="SAM" id="MobiDB-lite"/>
    </source>
</evidence>
<dbReference type="AlphaFoldDB" id="A0A261Y8U0"/>
<keyword evidence="10 14" id="KW-0326">Glycosidase</keyword>
<evidence type="ECO:0000256" key="14">
    <source>
        <dbReference type="RuleBase" id="RU361193"/>
    </source>
</evidence>
<dbReference type="Gene3D" id="1.50.10.10">
    <property type="match status" value="1"/>
</dbReference>
<dbReference type="SUPFAM" id="SSF48225">
    <property type="entry name" value="Seven-hairpin glycosidases"/>
    <property type="match status" value="1"/>
</dbReference>
<dbReference type="InterPro" id="IPR036026">
    <property type="entry name" value="Seven-hairpin_glycosidases"/>
</dbReference>
<evidence type="ECO:0000256" key="13">
    <source>
        <dbReference type="PIRSR" id="PIRSR601382-3"/>
    </source>
</evidence>
<dbReference type="GO" id="GO:0005509">
    <property type="term" value="F:calcium ion binding"/>
    <property type="evidence" value="ECO:0007669"/>
    <property type="project" value="InterPro"/>
</dbReference>
<dbReference type="InterPro" id="IPR038765">
    <property type="entry name" value="Papain-like_cys_pep_sf"/>
</dbReference>
<reference evidence="20 21" key="1">
    <citation type="journal article" date="2017" name="Mycologia">
        <title>Bifiguratus adelaidae, gen. et sp. nov., a new member of Mucoromycotina in endophytic and soil-dwelling habitats.</title>
        <authorList>
            <person name="Torres-Cruz T.J."/>
            <person name="Billingsley Tobias T.L."/>
            <person name="Almatruk M."/>
            <person name="Hesse C."/>
            <person name="Kuske C.R."/>
            <person name="Desiro A."/>
            <person name="Benucci G.M."/>
            <person name="Bonito G."/>
            <person name="Stajich J.E."/>
            <person name="Dunlap C."/>
            <person name="Arnold A.E."/>
            <person name="Porras-Alfaro A."/>
        </authorList>
    </citation>
    <scope>NUCLEOTIDE SEQUENCE [LARGE SCALE GENOMIC DNA]</scope>
    <source>
        <strain evidence="20 21">AZ0501</strain>
    </source>
</reference>
<keyword evidence="8 13" id="KW-1015">Disulfide bond</keyword>
<feature type="compositionally biased region" description="Basic and acidic residues" evidence="16">
    <location>
        <begin position="799"/>
        <end position="808"/>
    </location>
</feature>
<sequence>MVDSFYEYLIKAYILRGQQEKRLARMYTSSVKALDKYMTASPSNFTDVLFLADLVEGKQSWEMDELACFAPANLLLSARVLKSNSMETLATRLMDGCYHAWKSTPTGIAPESWYYVDSKTGKTTVEHLDDVEKKQAQDWGFFSKSSRYILRPETVESLFYFYRYTGDKKYQDWGWNIFKSLQKHCRAPYGYSGLEDVTLEHGHNWDNIQESFFFAETLKYLYLLFEEDTSILDLSQWSSPVIVPCQYSMYCSRCLRLASARSVSLLRNQAPDKPVIYHGRQNFICTSLKQKFDISTPTQTQAQVLDHVFAGKDVLVRDAPGTGKSFGLAVGLLSLPRTSSSSPTTLLVVPNRELALQIKGWIERLVPSSMDIDDIVQSLVSDTDVLAFQNSPLTRIPPHILIGTPNQLLRIIDGLDLSELSNVVVDEADQALRLPRRFATTREIRNRQRHPKSTELLLDRILNTGRHPRMIMCSATLNHGFRDFVIRQKAWVSKDAVFVDGSSGITNMSNIKHQCLIVSAQHIRNLRPHRVHEDEPSANLDESDEATFSSVDRFADDDDRMLSSVAQLCDVERITKAIVFINNNVSLQDLQERFSGHGINASQLFDIISHPTILSTSHPQLLLATEFTSRGVDLPDISHVFILGIPKSIASYLHMAGRTGRFGRQGTVITLVREQGQAEARMRDIETLGELEARHRKELKELQGKIVGLKKSAGNDKKRKKEVQVEIARLEAEIDQRHEAEKAACIARQGDKAAEATENQEETLPDVDTSNINDDTTHSTPQSTGGPKKNKAKARQQRRKAELQRMQDEAAQEAEGQVDMQALEKKAIIDLVAAKGLQVKDITADGHCLYNAISDQLNVRQGKQISYQKLREQTAQYMREHRDEFFPFMETDDGGIMTEDAYEKYCSDIEKTPRWGGQLEILAISKVHQVPVHIVQMGSPMIRISEEEFKDAKPITVSYHKYMYGLGAHYNSLRDK</sequence>
<evidence type="ECO:0000256" key="7">
    <source>
        <dbReference type="ARBA" id="ARBA00022840"/>
    </source>
</evidence>
<dbReference type="PANTHER" id="PTHR11742">
    <property type="entry name" value="MANNOSYL-OLIGOSACCHARIDE ALPHA-1,2-MANNOSIDASE-RELATED"/>
    <property type="match status" value="1"/>
</dbReference>
<dbReference type="Pfam" id="PF00270">
    <property type="entry name" value="DEAD"/>
    <property type="match status" value="1"/>
</dbReference>
<dbReference type="OrthoDB" id="10256233at2759"/>
<dbReference type="GO" id="GO:0005783">
    <property type="term" value="C:endoplasmic reticulum"/>
    <property type="evidence" value="ECO:0007669"/>
    <property type="project" value="TreeGrafter"/>
</dbReference>
<protein>
    <recommendedName>
        <fullName evidence="14">alpha-1,2-Mannosidase</fullName>
        <ecNumber evidence="14">3.2.1.-</ecNumber>
    </recommendedName>
</protein>
<evidence type="ECO:0000256" key="15">
    <source>
        <dbReference type="SAM" id="Coils"/>
    </source>
</evidence>
<feature type="compositionally biased region" description="Polar residues" evidence="16">
    <location>
        <begin position="768"/>
        <end position="785"/>
    </location>
</feature>
<dbReference type="EMBL" id="MVBO01000001">
    <property type="protein sequence ID" value="OZJ07001.1"/>
    <property type="molecule type" value="Genomic_DNA"/>
</dbReference>
<evidence type="ECO:0000256" key="12">
    <source>
        <dbReference type="ARBA" id="ARBA00048605"/>
    </source>
</evidence>
<comment type="catalytic activity">
    <reaction evidence="11">
        <text>N(4)-(alpha-D-Man-(1-&gt;2)-alpha-D-Man-(1-&gt;2)-alpha-D-Man-(1-&gt;3)-[alpha-D-Man-(1-&gt;3)-[alpha-D-Man-(1-&gt;2)-alpha-D-Man-(1-&gt;6)]-alpha-D-Man-(1-&gt;6)]-beta-D-Man-(1-&gt;4)-beta-D-GlcNAc-(1-&gt;4)-beta-D-GlcNAc)-L-asparaginyl-[protein] (N-glucan mannose isomer 8A1,2,3B1,3) + 3 H2O = N(4)-(alpha-D-Man-(1-&gt;3)-[alpha-D-Man-(1-&gt;3)-[alpha-D-Man-(1-&gt;6)]-alpha-D-Man-(1-&gt;6)]-beta-D-Man-(1-&gt;4)-beta-D-GlcNAc-(1-&gt;4)-beta-D-GlcNAc)-L-asparaginyl-[protein] (N-glucan mannose isomer 5A1,2) + 3 beta-D-mannose</text>
        <dbReference type="Rhea" id="RHEA:56028"/>
        <dbReference type="Rhea" id="RHEA-COMP:14358"/>
        <dbReference type="Rhea" id="RHEA-COMP:14367"/>
        <dbReference type="ChEBI" id="CHEBI:15377"/>
        <dbReference type="ChEBI" id="CHEBI:28563"/>
        <dbReference type="ChEBI" id="CHEBI:59087"/>
        <dbReference type="ChEBI" id="CHEBI:60628"/>
        <dbReference type="EC" id="3.2.1.113"/>
    </reaction>
</comment>
<evidence type="ECO:0000256" key="4">
    <source>
        <dbReference type="ARBA" id="ARBA00022729"/>
    </source>
</evidence>
<evidence type="ECO:0000256" key="8">
    <source>
        <dbReference type="ARBA" id="ARBA00023157"/>
    </source>
</evidence>
<dbReference type="GO" id="GO:0005975">
    <property type="term" value="P:carbohydrate metabolic process"/>
    <property type="evidence" value="ECO:0007669"/>
    <property type="project" value="InterPro"/>
</dbReference>
<dbReference type="SUPFAM" id="SSF54001">
    <property type="entry name" value="Cysteine proteinases"/>
    <property type="match status" value="1"/>
</dbReference>
<dbReference type="GO" id="GO:0004571">
    <property type="term" value="F:mannosyl-oligosaccharide 1,2-alpha-mannosidase activity"/>
    <property type="evidence" value="ECO:0007669"/>
    <property type="project" value="UniProtKB-EC"/>
</dbReference>
<keyword evidence="6 14" id="KW-0378">Hydrolase</keyword>
<evidence type="ECO:0000256" key="2">
    <source>
        <dbReference type="ARBA" id="ARBA00004922"/>
    </source>
</evidence>
<comment type="caution">
    <text evidence="20">The sequence shown here is derived from an EMBL/GenBank/DDBJ whole genome shotgun (WGS) entry which is preliminary data.</text>
</comment>
<keyword evidence="21" id="KW-1185">Reference proteome</keyword>
<keyword evidence="15" id="KW-0175">Coiled coil</keyword>
<accession>A0A261Y8U0</accession>
<keyword evidence="7" id="KW-0067">ATP-binding</keyword>
<keyword evidence="9" id="KW-0325">Glycoprotein</keyword>
<dbReference type="PROSITE" id="PS51192">
    <property type="entry name" value="HELICASE_ATP_BIND_1"/>
    <property type="match status" value="1"/>
</dbReference>
<evidence type="ECO:0000256" key="10">
    <source>
        <dbReference type="ARBA" id="ARBA00023295"/>
    </source>
</evidence>
<comment type="similarity">
    <text evidence="3 14">Belongs to the glycosyl hydrolase 47 family.</text>
</comment>
<evidence type="ECO:0000313" key="21">
    <source>
        <dbReference type="Proteomes" id="UP000242875"/>
    </source>
</evidence>
<feature type="domain" description="Helicase ATP-binding" evidence="18">
    <location>
        <begin position="305"/>
        <end position="495"/>
    </location>
</feature>
<feature type="disulfide bond" evidence="13">
    <location>
        <begin position="68"/>
        <end position="97"/>
    </location>
</feature>
<dbReference type="InterPro" id="IPR014001">
    <property type="entry name" value="Helicase_ATP-bd"/>
</dbReference>
<feature type="domain" description="OTU" evidence="17">
    <location>
        <begin position="837"/>
        <end position="976"/>
    </location>
</feature>
<evidence type="ECO:0000256" key="3">
    <source>
        <dbReference type="ARBA" id="ARBA00007658"/>
    </source>
</evidence>
<dbReference type="InterPro" id="IPR001382">
    <property type="entry name" value="Glyco_hydro_47"/>
</dbReference>
<comment type="cofactor">
    <cofactor evidence="1">
        <name>Ca(2+)</name>
        <dbReference type="ChEBI" id="CHEBI:29108"/>
    </cofactor>
</comment>
<dbReference type="PANTHER" id="PTHR11742:SF101">
    <property type="entry name" value="MANNOSYL-OLIGOSACCHARIDE ALPHA-1,2-MANNOSIDASE 1B"/>
    <property type="match status" value="1"/>
</dbReference>
<dbReference type="PROSITE" id="PS50802">
    <property type="entry name" value="OTU"/>
    <property type="match status" value="1"/>
</dbReference>
<dbReference type="CDD" id="cd22748">
    <property type="entry name" value="OTU_OTUD6-like"/>
    <property type="match status" value="1"/>
</dbReference>
<gene>
    <name evidence="20" type="ORF">BZG36_00038</name>
</gene>
<dbReference type="InterPro" id="IPR012341">
    <property type="entry name" value="6hp_glycosidase-like_sf"/>
</dbReference>
<feature type="region of interest" description="Disordered" evidence="16">
    <location>
        <begin position="747"/>
        <end position="815"/>
    </location>
</feature>
<evidence type="ECO:0000259" key="17">
    <source>
        <dbReference type="PROSITE" id="PS50802"/>
    </source>
</evidence>
<dbReference type="PRINTS" id="PR00747">
    <property type="entry name" value="GLYHDRLASE47"/>
</dbReference>
<evidence type="ECO:0000259" key="19">
    <source>
        <dbReference type="PROSITE" id="PS51194"/>
    </source>
</evidence>
<dbReference type="Gene3D" id="3.40.50.300">
    <property type="entry name" value="P-loop containing nucleotide triphosphate hydrolases"/>
    <property type="match status" value="2"/>
</dbReference>
<dbReference type="GO" id="GO:0036503">
    <property type="term" value="P:ERAD pathway"/>
    <property type="evidence" value="ECO:0007669"/>
    <property type="project" value="UniProtKB-ARBA"/>
</dbReference>
<dbReference type="GO" id="GO:0016020">
    <property type="term" value="C:membrane"/>
    <property type="evidence" value="ECO:0007669"/>
    <property type="project" value="InterPro"/>
</dbReference>
<dbReference type="InterPro" id="IPR003323">
    <property type="entry name" value="OTU_dom"/>
</dbReference>
<keyword evidence="4" id="KW-0732">Signal</keyword>
<comment type="pathway">
    <text evidence="2">Protein modification; protein glycosylation.</text>
</comment>
<proteinExistence type="inferred from homology"/>
<dbReference type="Pfam" id="PF00271">
    <property type="entry name" value="Helicase_C"/>
    <property type="match status" value="1"/>
</dbReference>
<dbReference type="SMART" id="SM00490">
    <property type="entry name" value="HELICc"/>
    <property type="match status" value="1"/>
</dbReference>
<dbReference type="SMART" id="SM00487">
    <property type="entry name" value="DEXDc"/>
    <property type="match status" value="1"/>
</dbReference>
<feature type="domain" description="Helicase C-terminal" evidence="19">
    <location>
        <begin position="564"/>
        <end position="710"/>
    </location>
</feature>
<evidence type="ECO:0000256" key="6">
    <source>
        <dbReference type="ARBA" id="ARBA00022801"/>
    </source>
</evidence>
<organism evidence="20 21">
    <name type="scientific">Bifiguratus adelaidae</name>
    <dbReference type="NCBI Taxonomy" id="1938954"/>
    <lineage>
        <taxon>Eukaryota</taxon>
        <taxon>Fungi</taxon>
        <taxon>Fungi incertae sedis</taxon>
        <taxon>Mucoromycota</taxon>
        <taxon>Mucoromycotina</taxon>
        <taxon>Endogonomycetes</taxon>
        <taxon>Endogonales</taxon>
        <taxon>Endogonales incertae sedis</taxon>
        <taxon>Bifiguratus</taxon>
    </lineage>
</organism>
<dbReference type="Pfam" id="PF01532">
    <property type="entry name" value="Glyco_hydro_47"/>
    <property type="match status" value="1"/>
</dbReference>
<evidence type="ECO:0000313" key="20">
    <source>
        <dbReference type="EMBL" id="OZJ07001.1"/>
    </source>
</evidence>
<evidence type="ECO:0000256" key="11">
    <source>
        <dbReference type="ARBA" id="ARBA00047669"/>
    </source>
</evidence>
<evidence type="ECO:0000256" key="9">
    <source>
        <dbReference type="ARBA" id="ARBA00023180"/>
    </source>
</evidence>
<feature type="compositionally biased region" description="Basic residues" evidence="16">
    <location>
        <begin position="788"/>
        <end position="798"/>
    </location>
</feature>
<dbReference type="InterPro" id="IPR027417">
    <property type="entry name" value="P-loop_NTPase"/>
</dbReference>
<evidence type="ECO:0000259" key="18">
    <source>
        <dbReference type="PROSITE" id="PS51192"/>
    </source>
</evidence>
<evidence type="ECO:0000256" key="5">
    <source>
        <dbReference type="ARBA" id="ARBA00022741"/>
    </source>
</evidence>
<dbReference type="InterPro" id="IPR050749">
    <property type="entry name" value="Glycosyl_Hydrolase_47"/>
</dbReference>
<dbReference type="GO" id="GO:0003676">
    <property type="term" value="F:nucleic acid binding"/>
    <property type="evidence" value="ECO:0007669"/>
    <property type="project" value="InterPro"/>
</dbReference>